<dbReference type="InterPro" id="IPR001173">
    <property type="entry name" value="Glyco_trans_2-like"/>
</dbReference>
<dbReference type="Pfam" id="PF00535">
    <property type="entry name" value="Glycos_transf_2"/>
    <property type="match status" value="1"/>
</dbReference>
<dbReference type="CDD" id="cd04186">
    <property type="entry name" value="GT_2_like_c"/>
    <property type="match status" value="1"/>
</dbReference>
<evidence type="ECO:0000313" key="7">
    <source>
        <dbReference type="Proteomes" id="UP000326331"/>
    </source>
</evidence>
<evidence type="ECO:0000256" key="4">
    <source>
        <dbReference type="ARBA" id="ARBA00022679"/>
    </source>
</evidence>
<sequence>MTAPRVAILTVTTNAGPHLAAYLAALERVTYPAWELWVVDNGSADGSAAMVRERLPAATVLENGANLGFTGACNRALALLRERDDLDYVLFLNDDTEVTPDFLEPLVALADERTMVAPKTYLAGQPGVLDDAAGTFDWLRGTWKRRVLGRPEGPEDRYAHAVETANLSCLLVPAGAFREVGLLDDAFFVYYDDTDFCRRARAAGYRLFYEPRSVVYHRKGATLGGQASAFGCYYLARNRPYLIRKHRGRAAFGAFLVYYLATRAVRMALWAQEGRWDLVRATAAGMRDFALGRMGPRREG</sequence>
<evidence type="ECO:0000256" key="1">
    <source>
        <dbReference type="ARBA" id="ARBA00004776"/>
    </source>
</evidence>
<evidence type="ECO:0000313" key="6">
    <source>
        <dbReference type="EMBL" id="QFG03404.1"/>
    </source>
</evidence>
<dbReference type="RefSeq" id="WP_158067367.1">
    <property type="nucleotide sequence ID" value="NZ_CP042829.1"/>
</dbReference>
<dbReference type="Gene3D" id="3.90.550.10">
    <property type="entry name" value="Spore Coat Polysaccharide Biosynthesis Protein SpsA, Chain A"/>
    <property type="match status" value="1"/>
</dbReference>
<evidence type="ECO:0000256" key="3">
    <source>
        <dbReference type="ARBA" id="ARBA00022676"/>
    </source>
</evidence>
<dbReference type="PANTHER" id="PTHR43179:SF12">
    <property type="entry name" value="GALACTOFURANOSYLTRANSFERASE GLFT2"/>
    <property type="match status" value="1"/>
</dbReference>
<gene>
    <name evidence="6" type="ORF">Tbon_08865</name>
</gene>
<keyword evidence="4" id="KW-0808">Transferase</keyword>
<name>A0ABX6C288_9CHLR</name>
<proteinExistence type="inferred from homology"/>
<comment type="similarity">
    <text evidence="2">Belongs to the glycosyltransferase 2 family.</text>
</comment>
<keyword evidence="3" id="KW-0328">Glycosyltransferase</keyword>
<feature type="domain" description="Glycosyltransferase 2-like" evidence="5">
    <location>
        <begin position="8"/>
        <end position="136"/>
    </location>
</feature>
<organism evidence="6 7">
    <name type="scientific">Tepidiforma bonchosmolovskayae</name>
    <dbReference type="NCBI Taxonomy" id="2601677"/>
    <lineage>
        <taxon>Bacteria</taxon>
        <taxon>Bacillati</taxon>
        <taxon>Chloroflexota</taxon>
        <taxon>Tepidiformia</taxon>
        <taxon>Tepidiformales</taxon>
        <taxon>Tepidiformaceae</taxon>
        <taxon>Tepidiforma</taxon>
    </lineage>
</organism>
<comment type="pathway">
    <text evidence="1">Cell wall biogenesis; cell wall polysaccharide biosynthesis.</text>
</comment>
<evidence type="ECO:0000259" key="5">
    <source>
        <dbReference type="Pfam" id="PF00535"/>
    </source>
</evidence>
<dbReference type="PANTHER" id="PTHR43179">
    <property type="entry name" value="RHAMNOSYLTRANSFERASE WBBL"/>
    <property type="match status" value="1"/>
</dbReference>
<dbReference type="InterPro" id="IPR029044">
    <property type="entry name" value="Nucleotide-diphossugar_trans"/>
</dbReference>
<dbReference type="SUPFAM" id="SSF53448">
    <property type="entry name" value="Nucleotide-diphospho-sugar transferases"/>
    <property type="match status" value="1"/>
</dbReference>
<evidence type="ECO:0000256" key="2">
    <source>
        <dbReference type="ARBA" id="ARBA00006739"/>
    </source>
</evidence>
<reference evidence="6 7" key="2">
    <citation type="submission" date="2019-10" db="EMBL/GenBank/DDBJ databases">
        <title>Thermopilla bonchosmolovskayae gen. nov., sp. nov., a moderately thermophilic Chloroflexi bacterium from a Chukotka hot spring (Arctic, Russia), representing a novel classis Thermopillaia, which include previously uncultivated lineage OLB14.</title>
        <authorList>
            <person name="Kochetkova T.V."/>
            <person name="Zayulina K.S."/>
            <person name="Zhigarkov V.S."/>
            <person name="Minaev N.V."/>
            <person name="Novikov A."/>
            <person name="Toshchakov S.V."/>
            <person name="Elcheninov A.G."/>
            <person name="Kublanov I.V."/>
        </authorList>
    </citation>
    <scope>NUCLEOTIDE SEQUENCE [LARGE SCALE GENOMIC DNA]</scope>
    <source>
        <strain evidence="6 7">3753O</strain>
    </source>
</reference>
<reference evidence="6 7" key="1">
    <citation type="submission" date="2019-08" db="EMBL/GenBank/DDBJ databases">
        <authorList>
            <person name="Toschakov S.V."/>
        </authorList>
    </citation>
    <scope>NUCLEOTIDE SEQUENCE [LARGE SCALE GENOMIC DNA]</scope>
    <source>
        <strain evidence="6 7">3753O</strain>
    </source>
</reference>
<keyword evidence="7" id="KW-1185">Reference proteome</keyword>
<accession>A0ABX6C288</accession>
<dbReference type="EMBL" id="CP042829">
    <property type="protein sequence ID" value="QFG03404.1"/>
    <property type="molecule type" value="Genomic_DNA"/>
</dbReference>
<dbReference type="Proteomes" id="UP000326331">
    <property type="component" value="Chromosome"/>
</dbReference>
<protein>
    <submittedName>
        <fullName evidence="6">Glycosyltransferase family 2 protein</fullName>
    </submittedName>
</protein>